<name>A0A7W5FMY8_9BACL</name>
<evidence type="ECO:0000313" key="2">
    <source>
        <dbReference type="Proteomes" id="UP000570361"/>
    </source>
</evidence>
<protein>
    <submittedName>
        <fullName evidence="1">Uncharacterized protein</fullName>
    </submittedName>
</protein>
<comment type="caution">
    <text evidence="1">The sequence shown here is derived from an EMBL/GenBank/DDBJ whole genome shotgun (WGS) entry which is preliminary data.</text>
</comment>
<gene>
    <name evidence="1" type="ORF">FHS18_002807</name>
</gene>
<proteinExistence type="predicted"/>
<reference evidence="1 2" key="1">
    <citation type="submission" date="2020-08" db="EMBL/GenBank/DDBJ databases">
        <title>Genomic Encyclopedia of Type Strains, Phase III (KMG-III): the genomes of soil and plant-associated and newly described type strains.</title>
        <authorList>
            <person name="Whitman W."/>
        </authorList>
    </citation>
    <scope>NUCLEOTIDE SEQUENCE [LARGE SCALE GENOMIC DNA]</scope>
    <source>
        <strain evidence="1 2">CECT 5862</strain>
    </source>
</reference>
<dbReference type="Proteomes" id="UP000570361">
    <property type="component" value="Unassembled WGS sequence"/>
</dbReference>
<accession>A0A7W5FMY8</accession>
<keyword evidence="2" id="KW-1185">Reference proteome</keyword>
<evidence type="ECO:0000313" key="1">
    <source>
        <dbReference type="EMBL" id="MBB3110740.1"/>
    </source>
</evidence>
<dbReference type="EMBL" id="JACHXK010000005">
    <property type="protein sequence ID" value="MBB3110740.1"/>
    <property type="molecule type" value="Genomic_DNA"/>
</dbReference>
<organism evidence="1 2">
    <name type="scientific">Paenibacillus phyllosphaerae</name>
    <dbReference type="NCBI Taxonomy" id="274593"/>
    <lineage>
        <taxon>Bacteria</taxon>
        <taxon>Bacillati</taxon>
        <taxon>Bacillota</taxon>
        <taxon>Bacilli</taxon>
        <taxon>Bacillales</taxon>
        <taxon>Paenibacillaceae</taxon>
        <taxon>Paenibacillus</taxon>
    </lineage>
</organism>
<dbReference type="AlphaFoldDB" id="A0A7W5FMY8"/>
<sequence>MNIQKVNNRVSQLIHIMSGKVHAFAQDGRSLSKFAYTVSPFERRCLPSPY</sequence>